<gene>
    <name evidence="1" type="ORF">A2U01_0006393</name>
</gene>
<dbReference type="GO" id="GO:0051301">
    <property type="term" value="P:cell division"/>
    <property type="evidence" value="ECO:0007669"/>
    <property type="project" value="UniProtKB-KW"/>
</dbReference>
<dbReference type="Proteomes" id="UP000265520">
    <property type="component" value="Unassembled WGS sequence"/>
</dbReference>
<keyword evidence="1" id="KW-0131">Cell cycle</keyword>
<name>A0A392MDK2_9FABA</name>
<reference evidence="1 2" key="1">
    <citation type="journal article" date="2018" name="Front. Plant Sci.">
        <title>Red Clover (Trifolium pratense) and Zigzag Clover (T. medium) - A Picture of Genomic Similarities and Differences.</title>
        <authorList>
            <person name="Dluhosova J."/>
            <person name="Istvanek J."/>
            <person name="Nedelnik J."/>
            <person name="Repkova J."/>
        </authorList>
    </citation>
    <scope>NUCLEOTIDE SEQUENCE [LARGE SCALE GENOMIC DNA]</scope>
    <source>
        <strain evidence="2">cv. 10/8</strain>
        <tissue evidence="1">Leaf</tissue>
    </source>
</reference>
<feature type="non-terminal residue" evidence="1">
    <location>
        <position position="1"/>
    </location>
</feature>
<proteinExistence type="predicted"/>
<evidence type="ECO:0000313" key="2">
    <source>
        <dbReference type="Proteomes" id="UP000265520"/>
    </source>
</evidence>
<dbReference type="AlphaFoldDB" id="A0A392MDK2"/>
<keyword evidence="2" id="KW-1185">Reference proteome</keyword>
<sequence length="79" mass="9248">LISSGIVLEILEELKEYAPYESSVFTLIGNIYIYKRRNMHERAMFHYGIVLYLKPTATYAATIKSRWREVFASAYEGYT</sequence>
<organism evidence="1 2">
    <name type="scientific">Trifolium medium</name>
    <dbReference type="NCBI Taxonomy" id="97028"/>
    <lineage>
        <taxon>Eukaryota</taxon>
        <taxon>Viridiplantae</taxon>
        <taxon>Streptophyta</taxon>
        <taxon>Embryophyta</taxon>
        <taxon>Tracheophyta</taxon>
        <taxon>Spermatophyta</taxon>
        <taxon>Magnoliopsida</taxon>
        <taxon>eudicotyledons</taxon>
        <taxon>Gunneridae</taxon>
        <taxon>Pentapetalae</taxon>
        <taxon>rosids</taxon>
        <taxon>fabids</taxon>
        <taxon>Fabales</taxon>
        <taxon>Fabaceae</taxon>
        <taxon>Papilionoideae</taxon>
        <taxon>50 kb inversion clade</taxon>
        <taxon>NPAAA clade</taxon>
        <taxon>Hologalegina</taxon>
        <taxon>IRL clade</taxon>
        <taxon>Trifolieae</taxon>
        <taxon>Trifolium</taxon>
    </lineage>
</organism>
<dbReference type="EMBL" id="LXQA010008726">
    <property type="protein sequence ID" value="MCH85546.1"/>
    <property type="molecule type" value="Genomic_DNA"/>
</dbReference>
<accession>A0A392MDK2</accession>
<protein>
    <submittedName>
        <fullName evidence="1">Cell division cycle protein 27-like</fullName>
    </submittedName>
</protein>
<evidence type="ECO:0000313" key="1">
    <source>
        <dbReference type="EMBL" id="MCH85546.1"/>
    </source>
</evidence>
<keyword evidence="1" id="KW-0132">Cell division</keyword>
<comment type="caution">
    <text evidence="1">The sequence shown here is derived from an EMBL/GenBank/DDBJ whole genome shotgun (WGS) entry which is preliminary data.</text>
</comment>